<feature type="transmembrane region" description="Helical" evidence="1">
    <location>
        <begin position="17"/>
        <end position="39"/>
    </location>
</feature>
<protein>
    <submittedName>
        <fullName evidence="2">Uncharacterized protein</fullName>
    </submittedName>
</protein>
<name>A0A0A9F7M5_ARUDO</name>
<reference evidence="2" key="2">
    <citation type="journal article" date="2015" name="Data Brief">
        <title>Shoot transcriptome of the giant reed, Arundo donax.</title>
        <authorList>
            <person name="Barrero R.A."/>
            <person name="Guerrero F.D."/>
            <person name="Moolhuijzen P."/>
            <person name="Goolsby J.A."/>
            <person name="Tidwell J."/>
            <person name="Bellgard S.E."/>
            <person name="Bellgard M.I."/>
        </authorList>
    </citation>
    <scope>NUCLEOTIDE SEQUENCE</scope>
    <source>
        <tissue evidence="2">Shoot tissue taken approximately 20 cm above the soil surface</tissue>
    </source>
</reference>
<evidence type="ECO:0000313" key="2">
    <source>
        <dbReference type="EMBL" id="JAE08362.1"/>
    </source>
</evidence>
<evidence type="ECO:0000256" key="1">
    <source>
        <dbReference type="SAM" id="Phobius"/>
    </source>
</evidence>
<sequence length="51" mass="5629">MIYAAFWFFDASLCDTAAVRVLFCLIFGCYLLVTVFSIASTPSIAGKQQMP</sequence>
<keyword evidence="1" id="KW-0812">Transmembrane</keyword>
<organism evidence="2">
    <name type="scientific">Arundo donax</name>
    <name type="common">Giant reed</name>
    <name type="synonym">Donax arundinaceus</name>
    <dbReference type="NCBI Taxonomy" id="35708"/>
    <lineage>
        <taxon>Eukaryota</taxon>
        <taxon>Viridiplantae</taxon>
        <taxon>Streptophyta</taxon>
        <taxon>Embryophyta</taxon>
        <taxon>Tracheophyta</taxon>
        <taxon>Spermatophyta</taxon>
        <taxon>Magnoliopsida</taxon>
        <taxon>Liliopsida</taxon>
        <taxon>Poales</taxon>
        <taxon>Poaceae</taxon>
        <taxon>PACMAD clade</taxon>
        <taxon>Arundinoideae</taxon>
        <taxon>Arundineae</taxon>
        <taxon>Arundo</taxon>
    </lineage>
</organism>
<keyword evidence="1" id="KW-1133">Transmembrane helix</keyword>
<accession>A0A0A9F7M5</accession>
<reference evidence="2" key="1">
    <citation type="submission" date="2014-09" db="EMBL/GenBank/DDBJ databases">
        <authorList>
            <person name="Magalhaes I.L.F."/>
            <person name="Oliveira U."/>
            <person name="Santos F.R."/>
            <person name="Vidigal T.H.D.A."/>
            <person name="Brescovit A.D."/>
            <person name="Santos A.J."/>
        </authorList>
    </citation>
    <scope>NUCLEOTIDE SEQUENCE</scope>
    <source>
        <tissue evidence="2">Shoot tissue taken approximately 20 cm above the soil surface</tissue>
    </source>
</reference>
<dbReference type="AlphaFoldDB" id="A0A0A9F7M5"/>
<proteinExistence type="predicted"/>
<dbReference type="EMBL" id="GBRH01189534">
    <property type="protein sequence ID" value="JAE08362.1"/>
    <property type="molecule type" value="Transcribed_RNA"/>
</dbReference>
<keyword evidence="1" id="KW-0472">Membrane</keyword>